<dbReference type="SUPFAM" id="SSF48452">
    <property type="entry name" value="TPR-like"/>
    <property type="match status" value="1"/>
</dbReference>
<organism evidence="2 3">
    <name type="scientific">Candidatus Methylocalor cossyra</name>
    <dbReference type="NCBI Taxonomy" id="3108543"/>
    <lineage>
        <taxon>Bacteria</taxon>
        <taxon>Pseudomonadati</taxon>
        <taxon>Pseudomonadota</taxon>
        <taxon>Gammaproteobacteria</taxon>
        <taxon>Methylococcales</taxon>
        <taxon>Methylococcaceae</taxon>
        <taxon>Candidatus Methylocalor</taxon>
    </lineage>
</organism>
<dbReference type="Gene3D" id="1.25.40.10">
    <property type="entry name" value="Tetratricopeptide repeat domain"/>
    <property type="match status" value="1"/>
</dbReference>
<accession>A0ABM9NDX4</accession>
<proteinExistence type="predicted"/>
<name>A0ABM9NDX4_9GAMM</name>
<evidence type="ECO:0000256" key="1">
    <source>
        <dbReference type="SAM" id="MobiDB-lite"/>
    </source>
</evidence>
<feature type="region of interest" description="Disordered" evidence="1">
    <location>
        <begin position="153"/>
        <end position="187"/>
    </location>
</feature>
<sequence>MPNPVKQGLAAGSALLFLGAAAWQGWEWRRAGLEQAALAEFASGRDIGPERRFGAPPPVRLAYALWLARQERLDEAREVLAELGDRGPPEFRARVAYDLGNLYLRQALAEVDRGQTERAVPLAELAKDAYRRALRFEPGFWDAKYNLETATRLSPDFDPVDQGSEAPEQEATRKLWTRVPGLPRGLP</sequence>
<dbReference type="InterPro" id="IPR011990">
    <property type="entry name" value="TPR-like_helical_dom_sf"/>
</dbReference>
<evidence type="ECO:0000313" key="2">
    <source>
        <dbReference type="EMBL" id="CAL1238796.1"/>
    </source>
</evidence>
<dbReference type="EMBL" id="OZ026884">
    <property type="protein sequence ID" value="CAL1238796.1"/>
    <property type="molecule type" value="Genomic_DNA"/>
</dbReference>
<dbReference type="RefSeq" id="WP_348758410.1">
    <property type="nucleotide sequence ID" value="NZ_OZ026884.1"/>
</dbReference>
<dbReference type="Proteomes" id="UP001497493">
    <property type="component" value="Chromosome"/>
</dbReference>
<evidence type="ECO:0000313" key="3">
    <source>
        <dbReference type="Proteomes" id="UP001497493"/>
    </source>
</evidence>
<protein>
    <submittedName>
        <fullName evidence="2">MxaK protein</fullName>
    </submittedName>
</protein>
<reference evidence="2 3" key="1">
    <citation type="submission" date="2024-04" db="EMBL/GenBank/DDBJ databases">
        <authorList>
            <person name="Cremers G."/>
        </authorList>
    </citation>
    <scope>NUCLEOTIDE SEQUENCE [LARGE SCALE GENOMIC DNA]</scope>
    <source>
        <strain evidence="2">MeCH1-AG</strain>
    </source>
</reference>
<gene>
    <name evidence="2" type="ORF">MECH1_V1_0008</name>
</gene>
<keyword evidence="3" id="KW-1185">Reference proteome</keyword>